<dbReference type="InterPro" id="IPR036890">
    <property type="entry name" value="HATPase_C_sf"/>
</dbReference>
<dbReference type="InterPro" id="IPR004105">
    <property type="entry name" value="CheA-like_dim"/>
</dbReference>
<dbReference type="SUPFAM" id="SSF47226">
    <property type="entry name" value="Histidine-containing phosphotransfer domain, HPT domain"/>
    <property type="match status" value="1"/>
</dbReference>
<comment type="function">
    <text evidence="11">Involved in the transmission of sensory signals from the chemoreceptors to the flagellar motors. CheA is autophosphorylated; it can transfer its phosphate group to either CheB or CheY.</text>
</comment>
<keyword evidence="10" id="KW-0902">Two-component regulatory system</keyword>
<dbReference type="Gene3D" id="1.20.120.160">
    <property type="entry name" value="HPT domain"/>
    <property type="match status" value="1"/>
</dbReference>
<evidence type="ECO:0000256" key="8">
    <source>
        <dbReference type="ARBA" id="ARBA00022777"/>
    </source>
</evidence>
<dbReference type="RefSeq" id="WP_305733396.1">
    <property type="nucleotide sequence ID" value="NZ_OW150024.1"/>
</dbReference>
<dbReference type="Pfam" id="PF01584">
    <property type="entry name" value="CheW"/>
    <property type="match status" value="1"/>
</dbReference>
<evidence type="ECO:0000256" key="10">
    <source>
        <dbReference type="ARBA" id="ARBA00023012"/>
    </source>
</evidence>
<dbReference type="InterPro" id="IPR036061">
    <property type="entry name" value="CheW-like_dom_sf"/>
</dbReference>
<dbReference type="Pfam" id="PF02518">
    <property type="entry name" value="HATPase_c"/>
    <property type="match status" value="1"/>
</dbReference>
<dbReference type="PRINTS" id="PR00344">
    <property type="entry name" value="BCTRLSENSOR"/>
</dbReference>
<dbReference type="Pfam" id="PF02895">
    <property type="entry name" value="H-kinase_dim"/>
    <property type="match status" value="1"/>
</dbReference>
<evidence type="ECO:0000313" key="17">
    <source>
        <dbReference type="Proteomes" id="UP001295463"/>
    </source>
</evidence>
<reference evidence="16 17" key="1">
    <citation type="submission" date="2022-03" db="EMBL/GenBank/DDBJ databases">
        <authorList>
            <person name="Koch H."/>
        </authorList>
    </citation>
    <scope>NUCLEOTIDE SEQUENCE [LARGE SCALE GENOMIC DNA]</scope>
    <source>
        <strain evidence="16 17">G1</strain>
    </source>
</reference>
<dbReference type="SMART" id="SM00387">
    <property type="entry name" value="HATPase_c"/>
    <property type="match status" value="1"/>
</dbReference>
<evidence type="ECO:0000313" key="16">
    <source>
        <dbReference type="EMBL" id="CAH2032657.1"/>
    </source>
</evidence>
<evidence type="ECO:0000256" key="2">
    <source>
        <dbReference type="ARBA" id="ARBA00012438"/>
    </source>
</evidence>
<dbReference type="CDD" id="cd00088">
    <property type="entry name" value="HPT"/>
    <property type="match status" value="1"/>
</dbReference>
<feature type="domain" description="Histidine kinase" evidence="13">
    <location>
        <begin position="208"/>
        <end position="404"/>
    </location>
</feature>
<feature type="domain" description="CheW-like" evidence="14">
    <location>
        <begin position="406"/>
        <end position="536"/>
    </location>
</feature>
<dbReference type="PROSITE" id="PS50109">
    <property type="entry name" value="HIS_KIN"/>
    <property type="match status" value="1"/>
</dbReference>
<keyword evidence="17" id="KW-1185">Reference proteome</keyword>
<evidence type="ECO:0000256" key="3">
    <source>
        <dbReference type="ARBA" id="ARBA00021495"/>
    </source>
</evidence>
<dbReference type="Gene3D" id="2.30.30.40">
    <property type="entry name" value="SH3 Domains"/>
    <property type="match status" value="1"/>
</dbReference>
<dbReference type="SUPFAM" id="SSF47384">
    <property type="entry name" value="Homodimeric domain of signal transducing histidine kinase"/>
    <property type="match status" value="1"/>
</dbReference>
<evidence type="ECO:0000256" key="4">
    <source>
        <dbReference type="ARBA" id="ARBA00022500"/>
    </source>
</evidence>
<dbReference type="SMART" id="SM00260">
    <property type="entry name" value="CheW"/>
    <property type="match status" value="1"/>
</dbReference>
<dbReference type="PROSITE" id="PS50894">
    <property type="entry name" value="HPT"/>
    <property type="match status" value="1"/>
</dbReference>
<dbReference type="PANTHER" id="PTHR43395:SF10">
    <property type="entry name" value="CHEMOTAXIS PROTEIN CHEA"/>
    <property type="match status" value="1"/>
</dbReference>
<dbReference type="GO" id="GO:0004673">
    <property type="term" value="F:protein histidine kinase activity"/>
    <property type="evidence" value="ECO:0007669"/>
    <property type="project" value="UniProtKB-EC"/>
</dbReference>
<feature type="domain" description="HPt" evidence="15">
    <location>
        <begin position="2"/>
        <end position="106"/>
    </location>
</feature>
<evidence type="ECO:0000256" key="1">
    <source>
        <dbReference type="ARBA" id="ARBA00000085"/>
    </source>
</evidence>
<evidence type="ECO:0000256" key="7">
    <source>
        <dbReference type="ARBA" id="ARBA00022741"/>
    </source>
</evidence>
<evidence type="ECO:0000256" key="11">
    <source>
        <dbReference type="ARBA" id="ARBA00035100"/>
    </source>
</evidence>
<keyword evidence="6 16" id="KW-0808">Transferase</keyword>
<keyword evidence="7" id="KW-0547">Nucleotide-binding</keyword>
<evidence type="ECO:0000256" key="6">
    <source>
        <dbReference type="ARBA" id="ARBA00022679"/>
    </source>
</evidence>
<dbReference type="InterPro" id="IPR008207">
    <property type="entry name" value="Sig_transdc_His_kin_Hpt_dom"/>
</dbReference>
<evidence type="ECO:0000259" key="15">
    <source>
        <dbReference type="PROSITE" id="PS50894"/>
    </source>
</evidence>
<protein>
    <recommendedName>
        <fullName evidence="3">Chemotaxis protein CheA</fullName>
        <ecNumber evidence="2">2.7.13.3</ecNumber>
    </recommendedName>
</protein>
<dbReference type="Pfam" id="PF01627">
    <property type="entry name" value="Hpt"/>
    <property type="match status" value="1"/>
</dbReference>
<dbReference type="InterPro" id="IPR036097">
    <property type="entry name" value="HisK_dim/P_sf"/>
</dbReference>
<accession>A0ABM9DBT9</accession>
<dbReference type="InterPro" id="IPR036641">
    <property type="entry name" value="HPT_dom_sf"/>
</dbReference>
<dbReference type="SMART" id="SM01231">
    <property type="entry name" value="H-kinase_dim"/>
    <property type="match status" value="1"/>
</dbReference>
<proteinExistence type="predicted"/>
<sequence>MTREEQAEIRFAFTLETAENLAEMEAALLALEHRPEIGDDLNALFRAVHTIKGSASIVGAEAVELFCHDTEHLLSRLREQELPLTRDLVALLLQCHDHIRALVSLFEADTPTVPPTHAQLLSRIASWLTLPAHDPADLQARETLTPPATDAVAESSTDRRIVKIESGKLDQLINLVVELVTASSELESHVKRTGDPAATESAAAVSLLVKQVQERAMVFRMVPVGDLFRRFQRMLHDLSAETGKQLRLRTAGVDTELDKVLAEKIREPLLHLVRNAADHGIESPAARTAAGKPPFGTISLNAWQEAGSIVIEIADDGQGINRENVLQRGLERGLIRPGDIAGLDPLSLIFEPGFSTLEQATKLSGRGVGMDVVKQIVEGLRGKLELESLEGRGTTVRIRLPLSLALIDGFMVAVGDSLFIMPMELVDETLDLSPADQQRLASRGYHDLRGAALPCLDLRDALQISVPAPASRFAVVARTGTKRTALVVDRLEGALKAVIKPLGTAYRDVRIISGATILGDGSIALILDIPELLKTA</sequence>
<dbReference type="SUPFAM" id="SSF50341">
    <property type="entry name" value="CheW-like"/>
    <property type="match status" value="1"/>
</dbReference>
<comment type="catalytic activity">
    <reaction evidence="1">
        <text>ATP + protein L-histidine = ADP + protein N-phospho-L-histidine.</text>
        <dbReference type="EC" id="2.7.13.3"/>
    </reaction>
</comment>
<dbReference type="InterPro" id="IPR004358">
    <property type="entry name" value="Sig_transdc_His_kin-like_C"/>
</dbReference>
<evidence type="ECO:0000256" key="12">
    <source>
        <dbReference type="PROSITE-ProRule" id="PRU00110"/>
    </source>
</evidence>
<keyword evidence="9" id="KW-0067">ATP-binding</keyword>
<organism evidence="16 17">
    <name type="scientific">Trichlorobacter ammonificans</name>
    <dbReference type="NCBI Taxonomy" id="2916410"/>
    <lineage>
        <taxon>Bacteria</taxon>
        <taxon>Pseudomonadati</taxon>
        <taxon>Thermodesulfobacteriota</taxon>
        <taxon>Desulfuromonadia</taxon>
        <taxon>Geobacterales</taxon>
        <taxon>Geobacteraceae</taxon>
        <taxon>Trichlorobacter</taxon>
    </lineage>
</organism>
<dbReference type="SMART" id="SM00073">
    <property type="entry name" value="HPT"/>
    <property type="match status" value="1"/>
</dbReference>
<evidence type="ECO:0000256" key="9">
    <source>
        <dbReference type="ARBA" id="ARBA00022840"/>
    </source>
</evidence>
<name>A0ABM9DBT9_9BACT</name>
<gene>
    <name evidence="16" type="ORF">GEAMG1_2821</name>
</gene>
<dbReference type="InterPro" id="IPR002545">
    <property type="entry name" value="CheW-lke_dom"/>
</dbReference>
<dbReference type="Gene3D" id="1.10.287.560">
    <property type="entry name" value="Histidine kinase CheA-like, homodimeric domain"/>
    <property type="match status" value="1"/>
</dbReference>
<dbReference type="InterPro" id="IPR037006">
    <property type="entry name" value="CheA-like_homodim_sf"/>
</dbReference>
<evidence type="ECO:0000259" key="14">
    <source>
        <dbReference type="PROSITE" id="PS50851"/>
    </source>
</evidence>
<dbReference type="InterPro" id="IPR005467">
    <property type="entry name" value="His_kinase_dom"/>
</dbReference>
<keyword evidence="4" id="KW-0145">Chemotaxis</keyword>
<dbReference type="PROSITE" id="PS50851">
    <property type="entry name" value="CHEW"/>
    <property type="match status" value="1"/>
</dbReference>
<keyword evidence="8 16" id="KW-0418">Kinase</keyword>
<dbReference type="PANTHER" id="PTHR43395">
    <property type="entry name" value="SENSOR HISTIDINE KINASE CHEA"/>
    <property type="match status" value="1"/>
</dbReference>
<feature type="modified residue" description="Phosphohistidine" evidence="12">
    <location>
        <position position="49"/>
    </location>
</feature>
<evidence type="ECO:0000259" key="13">
    <source>
        <dbReference type="PROSITE" id="PS50109"/>
    </source>
</evidence>
<dbReference type="Proteomes" id="UP001295463">
    <property type="component" value="Chromosome"/>
</dbReference>
<dbReference type="InterPro" id="IPR003594">
    <property type="entry name" value="HATPase_dom"/>
</dbReference>
<dbReference type="SUPFAM" id="SSF55874">
    <property type="entry name" value="ATPase domain of HSP90 chaperone/DNA topoisomerase II/histidine kinase"/>
    <property type="match status" value="1"/>
</dbReference>
<evidence type="ECO:0000256" key="5">
    <source>
        <dbReference type="ARBA" id="ARBA00022553"/>
    </source>
</evidence>
<dbReference type="EMBL" id="OW150024">
    <property type="protein sequence ID" value="CAH2032657.1"/>
    <property type="molecule type" value="Genomic_DNA"/>
</dbReference>
<keyword evidence="5 12" id="KW-0597">Phosphoprotein</keyword>
<dbReference type="Gene3D" id="3.30.565.10">
    <property type="entry name" value="Histidine kinase-like ATPase, C-terminal domain"/>
    <property type="match status" value="1"/>
</dbReference>
<dbReference type="InterPro" id="IPR051315">
    <property type="entry name" value="Bact_Chemotaxis_CheA"/>
</dbReference>
<dbReference type="EC" id="2.7.13.3" evidence="2"/>